<dbReference type="GO" id="GO:0016491">
    <property type="term" value="F:oxidoreductase activity"/>
    <property type="evidence" value="ECO:0007669"/>
    <property type="project" value="UniProtKB-KW"/>
</dbReference>
<dbReference type="RefSeq" id="WP_305944856.1">
    <property type="nucleotide sequence ID" value="NZ_JAUZVY010000002.1"/>
</dbReference>
<keyword evidence="3" id="KW-0560">Oxidoreductase</keyword>
<dbReference type="InterPro" id="IPR011042">
    <property type="entry name" value="6-blade_b-propeller_TolB-like"/>
</dbReference>
<evidence type="ECO:0000256" key="1">
    <source>
        <dbReference type="SAM" id="Phobius"/>
    </source>
</evidence>
<dbReference type="InterPro" id="IPR011041">
    <property type="entry name" value="Quinoprot_gluc/sorb_DH_b-prop"/>
</dbReference>
<accession>A0ABT9GP39</accession>
<dbReference type="EMBL" id="JAUZVY010000002">
    <property type="protein sequence ID" value="MDP4528743.1"/>
    <property type="molecule type" value="Genomic_DNA"/>
</dbReference>
<dbReference type="Proteomes" id="UP001236258">
    <property type="component" value="Unassembled WGS sequence"/>
</dbReference>
<evidence type="ECO:0000313" key="4">
    <source>
        <dbReference type="Proteomes" id="UP001236258"/>
    </source>
</evidence>
<feature type="transmembrane region" description="Helical" evidence="1">
    <location>
        <begin position="126"/>
        <end position="146"/>
    </location>
</feature>
<feature type="domain" description="Glucose/Sorbosone dehydrogenase" evidence="2">
    <location>
        <begin position="198"/>
        <end position="528"/>
    </location>
</feature>
<protein>
    <submittedName>
        <fullName evidence="3">PQQ-dependent sugar dehydrogenase</fullName>
        <ecNumber evidence="3">1.1.5.-</ecNumber>
    </submittedName>
</protein>
<reference evidence="3 4" key="1">
    <citation type="submission" date="2023-08" db="EMBL/GenBank/DDBJ databases">
        <authorList>
            <person name="Joshi A."/>
            <person name="Thite S."/>
        </authorList>
    </citation>
    <scope>NUCLEOTIDE SEQUENCE [LARGE SCALE GENOMIC DNA]</scope>
    <source>
        <strain evidence="3 4">1E1</strain>
    </source>
</reference>
<sequence>MLTALPRASFWLHWCWTLLLAVLLSTLVQTQFNLLALQQLGVSIPWAERLATSGHDLLNFTPVYLVLFASCYLIAMPLAHGLSSRLQARWRTPLFAVAAALGLWLTLVLVNALAPMPTLIAASRSLAGLLSLLLIAALAAVILAWLTADSAGRSNRRSDRQGAGQPLMLLPLLLFLPGIQPPAIAKTELQLDTLVRGLEHPWSLAFLPTGPMLVTERPGRLRLIHTDGRLEPEPIGGLPEVFASGQAGLFDVVPAPDFGQSQQIFLSYACGRMRANHTCLARARLDLSQLKLTELTEIFRSYPAKTGNAHYGGRVVFLDDGSLVLSLGDGFDYREEAQRLSSHLGALVRLWPDGSVPDDNPLVGQSGALAEIFSWGHRNVQGLVYDSARQQLLSHEHGPKGGDELNRIVAGANYGWPVVTQGIDYTGARITPFTQFDGMTPPLLDWTPSIAPSGLALYQGELFSDWQGDLLVGALAGRQLQRVRLTDQGARIEQVLLTELAERIRDVRVGPDGAIYLLTDDARGRLLRLSPSYDDDGATAW</sequence>
<name>A0ABT9GP39_9GAMM</name>
<dbReference type="EC" id="1.1.5.-" evidence="3"/>
<feature type="transmembrane region" description="Helical" evidence="1">
    <location>
        <begin position="94"/>
        <end position="114"/>
    </location>
</feature>
<organism evidence="3 4">
    <name type="scientific">Alkalimonas delamerensis</name>
    <dbReference type="NCBI Taxonomy" id="265981"/>
    <lineage>
        <taxon>Bacteria</taxon>
        <taxon>Pseudomonadati</taxon>
        <taxon>Pseudomonadota</taxon>
        <taxon>Gammaproteobacteria</taxon>
        <taxon>Alkalimonas</taxon>
    </lineage>
</organism>
<keyword evidence="1" id="KW-1133">Transmembrane helix</keyword>
<dbReference type="PANTHER" id="PTHR19328">
    <property type="entry name" value="HEDGEHOG-INTERACTING PROTEIN"/>
    <property type="match status" value="1"/>
</dbReference>
<keyword evidence="1" id="KW-0472">Membrane</keyword>
<feature type="transmembrane region" description="Helical" evidence="1">
    <location>
        <begin position="63"/>
        <end position="82"/>
    </location>
</feature>
<evidence type="ECO:0000259" key="2">
    <source>
        <dbReference type="Pfam" id="PF07995"/>
    </source>
</evidence>
<dbReference type="Gene3D" id="2.120.10.30">
    <property type="entry name" value="TolB, C-terminal domain"/>
    <property type="match status" value="1"/>
</dbReference>
<keyword evidence="1" id="KW-0812">Transmembrane</keyword>
<dbReference type="SUPFAM" id="SSF50952">
    <property type="entry name" value="Soluble quinoprotein glucose dehydrogenase"/>
    <property type="match status" value="1"/>
</dbReference>
<keyword evidence="4" id="KW-1185">Reference proteome</keyword>
<dbReference type="Pfam" id="PF07995">
    <property type="entry name" value="GSDH"/>
    <property type="match status" value="1"/>
</dbReference>
<dbReference type="PANTHER" id="PTHR19328:SF75">
    <property type="entry name" value="ALDOSE SUGAR DEHYDROGENASE YLII"/>
    <property type="match status" value="1"/>
</dbReference>
<dbReference type="InterPro" id="IPR012938">
    <property type="entry name" value="Glc/Sorbosone_DH"/>
</dbReference>
<evidence type="ECO:0000313" key="3">
    <source>
        <dbReference type="EMBL" id="MDP4528743.1"/>
    </source>
</evidence>
<gene>
    <name evidence="3" type="ORF">Q3O59_06815</name>
</gene>
<comment type="caution">
    <text evidence="3">The sequence shown here is derived from an EMBL/GenBank/DDBJ whole genome shotgun (WGS) entry which is preliminary data.</text>
</comment>
<proteinExistence type="predicted"/>